<dbReference type="Proteomes" id="UP000595140">
    <property type="component" value="Unassembled WGS sequence"/>
</dbReference>
<dbReference type="AlphaFoldDB" id="A0A484MSS0"/>
<proteinExistence type="predicted"/>
<dbReference type="OrthoDB" id="25129at2759"/>
<protein>
    <submittedName>
        <fullName evidence="1">Uncharacterized protein</fullName>
    </submittedName>
</protein>
<accession>A0A484MSS0</accession>
<gene>
    <name evidence="1" type="ORF">CCAM_LOCUS32942</name>
</gene>
<name>A0A484MSS0_9ASTE</name>
<keyword evidence="2" id="KW-1185">Reference proteome</keyword>
<evidence type="ECO:0000313" key="1">
    <source>
        <dbReference type="EMBL" id="VFQ91166.1"/>
    </source>
</evidence>
<reference evidence="1 2" key="1">
    <citation type="submission" date="2018-04" db="EMBL/GenBank/DDBJ databases">
        <authorList>
            <person name="Vogel A."/>
        </authorList>
    </citation>
    <scope>NUCLEOTIDE SEQUENCE [LARGE SCALE GENOMIC DNA]</scope>
</reference>
<dbReference type="EMBL" id="OOIL02004257">
    <property type="protein sequence ID" value="VFQ91166.1"/>
    <property type="molecule type" value="Genomic_DNA"/>
</dbReference>
<organism evidence="1 2">
    <name type="scientific">Cuscuta campestris</name>
    <dbReference type="NCBI Taxonomy" id="132261"/>
    <lineage>
        <taxon>Eukaryota</taxon>
        <taxon>Viridiplantae</taxon>
        <taxon>Streptophyta</taxon>
        <taxon>Embryophyta</taxon>
        <taxon>Tracheophyta</taxon>
        <taxon>Spermatophyta</taxon>
        <taxon>Magnoliopsida</taxon>
        <taxon>eudicotyledons</taxon>
        <taxon>Gunneridae</taxon>
        <taxon>Pentapetalae</taxon>
        <taxon>asterids</taxon>
        <taxon>lamiids</taxon>
        <taxon>Solanales</taxon>
        <taxon>Convolvulaceae</taxon>
        <taxon>Cuscuteae</taxon>
        <taxon>Cuscuta</taxon>
        <taxon>Cuscuta subgen. Grammica</taxon>
        <taxon>Cuscuta sect. Cleistogrammica</taxon>
    </lineage>
</organism>
<evidence type="ECO:0000313" key="2">
    <source>
        <dbReference type="Proteomes" id="UP000595140"/>
    </source>
</evidence>
<sequence>MTDLTTTTHSEDVQTSVDLMELCCLSCRFQILPAELSSLNLFHSFLPDPIVARANDARSLNHSWLREQIEDCLLSDTEEEA</sequence>